<sequence>MIQSGLFFLLGFLVAGFLALIIAPAIWRRAVFLTRKRIESSIPLTANELQAEKDKLRAEHAIAQRKVEIALSKQRVKYSQQASVVANQNEQIKAFKVSIADKDAKLSEMDEMVSNLRTELSERENILNDTQFGLSATQAELSARTGEVESLARLYKEAEARIASYEEREKQMELRESTLMATVADLRDKRQNDKALVRETRNDSRGKAELLKNERARAKELEKKYERLVAKNSDLETKVARRERELERLREKKMGERADTNELEMRLADSNEERIELERELADYTLRFNRLSKLTGDVDPEVALEKLQAKFAQMELELKSNNGKSSAPQGAGLSLSPSAVGSAKGDDLLRDQLSQLAAEVVHMTAIVEGKDSRINKLLDSENPNENNGVVSLADRIKALKESTKAAE</sequence>
<organism evidence="4 5">
    <name type="scientific">Ahrensia kielensis</name>
    <dbReference type="NCBI Taxonomy" id="76980"/>
    <lineage>
        <taxon>Bacteria</taxon>
        <taxon>Pseudomonadati</taxon>
        <taxon>Pseudomonadota</taxon>
        <taxon>Alphaproteobacteria</taxon>
        <taxon>Hyphomicrobiales</taxon>
        <taxon>Ahrensiaceae</taxon>
        <taxon>Ahrensia</taxon>
    </lineage>
</organism>
<protein>
    <submittedName>
        <fullName evidence="4">Uncharacterized protein</fullName>
    </submittedName>
</protein>
<name>A0ABU9T621_9HYPH</name>
<feature type="region of interest" description="Disordered" evidence="2">
    <location>
        <begin position="321"/>
        <end position="341"/>
    </location>
</feature>
<evidence type="ECO:0000256" key="1">
    <source>
        <dbReference type="SAM" id="Coils"/>
    </source>
</evidence>
<evidence type="ECO:0000313" key="5">
    <source>
        <dbReference type="Proteomes" id="UP001477870"/>
    </source>
</evidence>
<keyword evidence="3" id="KW-1133">Transmembrane helix</keyword>
<evidence type="ECO:0000313" key="4">
    <source>
        <dbReference type="EMBL" id="MEM5501579.1"/>
    </source>
</evidence>
<feature type="coiled-coil region" evidence="1">
    <location>
        <begin position="46"/>
        <end position="73"/>
    </location>
</feature>
<proteinExistence type="predicted"/>
<keyword evidence="1" id="KW-0175">Coiled coil</keyword>
<keyword evidence="3" id="KW-0472">Membrane</keyword>
<feature type="transmembrane region" description="Helical" evidence="3">
    <location>
        <begin position="6"/>
        <end position="27"/>
    </location>
</feature>
<evidence type="ECO:0000256" key="2">
    <source>
        <dbReference type="SAM" id="MobiDB-lite"/>
    </source>
</evidence>
<dbReference type="RefSeq" id="WP_342848052.1">
    <property type="nucleotide sequence ID" value="NZ_JBBMQO010000004.1"/>
</dbReference>
<keyword evidence="5" id="KW-1185">Reference proteome</keyword>
<keyword evidence="3" id="KW-0812">Transmembrane</keyword>
<dbReference type="EMBL" id="JBBMQO010000004">
    <property type="protein sequence ID" value="MEM5501579.1"/>
    <property type="molecule type" value="Genomic_DNA"/>
</dbReference>
<accession>A0ABU9T621</accession>
<feature type="coiled-coil region" evidence="1">
    <location>
        <begin position="148"/>
        <end position="175"/>
    </location>
</feature>
<evidence type="ECO:0000256" key="3">
    <source>
        <dbReference type="SAM" id="Phobius"/>
    </source>
</evidence>
<gene>
    <name evidence="4" type="ORF">WNY59_08255</name>
</gene>
<reference evidence="4 5" key="1">
    <citation type="submission" date="2024-03" db="EMBL/GenBank/DDBJ databases">
        <title>Community enrichment and isolation of bacterial strains for fucoidan degradation.</title>
        <authorList>
            <person name="Sichert A."/>
        </authorList>
    </citation>
    <scope>NUCLEOTIDE SEQUENCE [LARGE SCALE GENOMIC DNA]</scope>
    <source>
        <strain evidence="4 5">AS62</strain>
    </source>
</reference>
<dbReference type="Proteomes" id="UP001477870">
    <property type="component" value="Unassembled WGS sequence"/>
</dbReference>
<comment type="caution">
    <text evidence="4">The sequence shown here is derived from an EMBL/GenBank/DDBJ whole genome shotgun (WGS) entry which is preliminary data.</text>
</comment>